<name>A0AA36IGI0_9DINO</name>
<keyword evidence="4" id="KW-1185">Reference proteome</keyword>
<feature type="coiled-coil region" evidence="1">
    <location>
        <begin position="109"/>
        <end position="179"/>
    </location>
</feature>
<evidence type="ECO:0000256" key="1">
    <source>
        <dbReference type="SAM" id="Coils"/>
    </source>
</evidence>
<protein>
    <submittedName>
        <fullName evidence="3">Uncharacterized protein</fullName>
    </submittedName>
</protein>
<dbReference type="Proteomes" id="UP001178507">
    <property type="component" value="Unassembled WGS sequence"/>
</dbReference>
<reference evidence="3" key="1">
    <citation type="submission" date="2023-08" db="EMBL/GenBank/DDBJ databases">
        <authorList>
            <person name="Chen Y."/>
            <person name="Shah S."/>
            <person name="Dougan E. K."/>
            <person name="Thang M."/>
            <person name="Chan C."/>
        </authorList>
    </citation>
    <scope>NUCLEOTIDE SEQUENCE</scope>
</reference>
<evidence type="ECO:0000313" key="4">
    <source>
        <dbReference type="Proteomes" id="UP001178507"/>
    </source>
</evidence>
<evidence type="ECO:0000256" key="2">
    <source>
        <dbReference type="SAM" id="MobiDB-lite"/>
    </source>
</evidence>
<comment type="caution">
    <text evidence="3">The sequence shown here is derived from an EMBL/GenBank/DDBJ whole genome shotgun (WGS) entry which is preliminary data.</text>
</comment>
<feature type="compositionally biased region" description="Low complexity" evidence="2">
    <location>
        <begin position="207"/>
        <end position="216"/>
    </location>
</feature>
<dbReference type="EMBL" id="CAUJNA010001302">
    <property type="protein sequence ID" value="CAJ1385894.1"/>
    <property type="molecule type" value="Genomic_DNA"/>
</dbReference>
<feature type="region of interest" description="Disordered" evidence="2">
    <location>
        <begin position="203"/>
        <end position="265"/>
    </location>
</feature>
<gene>
    <name evidence="3" type="ORF">EVOR1521_LOCUS12384</name>
</gene>
<keyword evidence="1" id="KW-0175">Coiled coil</keyword>
<evidence type="ECO:0000313" key="3">
    <source>
        <dbReference type="EMBL" id="CAJ1385894.1"/>
    </source>
</evidence>
<sequence length="345" mass="37815">MASISQLSLAGLIARLKEVDYIKGIKSPDDEQAAVLATEAEVKKALFEELQAASSGLTSFEKRVAKEFLQNQIKSVDVSAKGGEAKRTKLQELLSNVETATSKDDPPHLRRAKADLSKAEKAFEEISKNYERWEKGKKMLSVDEIKVLKRSYEEGKQKMEKAKELLQEQQLRRAEAAVAPLQEEKERGAAAVAMEAKLARAAKAKASRAPPATSKAQGYPAPKQMAGLRQAQLAAQVRAEAMEERAPAPAPAPAPVRRAPPRESPVEAPVLSYACTCTAVAEHLGVSEAKARDLAMSSAEFAVHFDPETWQAIQDRSLAIEKANREKQRELERRKQERALAKAGL</sequence>
<proteinExistence type="predicted"/>
<feature type="compositionally biased region" description="Low complexity" evidence="2">
    <location>
        <begin position="224"/>
        <end position="239"/>
    </location>
</feature>
<accession>A0AA36IGI0</accession>
<dbReference type="AlphaFoldDB" id="A0AA36IGI0"/>
<organism evidence="3 4">
    <name type="scientific">Effrenium voratum</name>
    <dbReference type="NCBI Taxonomy" id="2562239"/>
    <lineage>
        <taxon>Eukaryota</taxon>
        <taxon>Sar</taxon>
        <taxon>Alveolata</taxon>
        <taxon>Dinophyceae</taxon>
        <taxon>Suessiales</taxon>
        <taxon>Symbiodiniaceae</taxon>
        <taxon>Effrenium</taxon>
    </lineage>
</organism>